<evidence type="ECO:0000313" key="6">
    <source>
        <dbReference type="RefSeq" id="XP_006823656.1"/>
    </source>
</evidence>
<dbReference type="Proteomes" id="UP000694865">
    <property type="component" value="Unplaced"/>
</dbReference>
<name>A0ABM0MUG5_SACKO</name>
<dbReference type="InterPro" id="IPR000203">
    <property type="entry name" value="GPS"/>
</dbReference>
<gene>
    <name evidence="6" type="primary">LOC102809551</name>
</gene>
<evidence type="ECO:0000313" key="5">
    <source>
        <dbReference type="Proteomes" id="UP000694865"/>
    </source>
</evidence>
<proteinExistence type="predicted"/>
<dbReference type="GeneID" id="102809551"/>
<reference evidence="6" key="1">
    <citation type="submission" date="2025-08" db="UniProtKB">
        <authorList>
            <consortium name="RefSeq"/>
        </authorList>
    </citation>
    <scope>IDENTIFICATION</scope>
    <source>
        <tissue evidence="6">Testes</tissue>
    </source>
</reference>
<evidence type="ECO:0000256" key="4">
    <source>
        <dbReference type="ARBA" id="ARBA00023136"/>
    </source>
</evidence>
<keyword evidence="3" id="KW-1133">Transmembrane helix</keyword>
<comment type="subcellular location">
    <subcellularLocation>
        <location evidence="1">Membrane</location>
    </subcellularLocation>
</comment>
<dbReference type="Gene3D" id="2.60.220.50">
    <property type="match status" value="1"/>
</dbReference>
<sequence>MNKLNDIDENLNQKDHVDILERSRQTLENIMTVVSRRLSLGQMLETSTNDVTITVKKDVLEGIFQSRSKPGASFIDFGHELQQRYSAAWDCSDDSLLTCSGVIILIQHYEGTMEHLMLGDNIIQSADMLDVYLANPKTGEILDVTNLTVPVTITFPLFSGPPLNSEVYCYYWDNDHNAWSRSGVHSLVNESRATVKCNTTHLTQFTVLSVAQEMMSSYYPNI</sequence>
<keyword evidence="4" id="KW-0472">Membrane</keyword>
<evidence type="ECO:0000256" key="2">
    <source>
        <dbReference type="ARBA" id="ARBA00022692"/>
    </source>
</evidence>
<dbReference type="RefSeq" id="XP_006823656.1">
    <property type="nucleotide sequence ID" value="XM_006823593.1"/>
</dbReference>
<keyword evidence="5" id="KW-1185">Reference proteome</keyword>
<evidence type="ECO:0000256" key="1">
    <source>
        <dbReference type="ARBA" id="ARBA00004370"/>
    </source>
</evidence>
<keyword evidence="2" id="KW-0812">Transmembrane</keyword>
<feature type="non-terminal residue" evidence="6">
    <location>
        <position position="222"/>
    </location>
</feature>
<dbReference type="SMART" id="SM00303">
    <property type="entry name" value="GPS"/>
    <property type="match status" value="1"/>
</dbReference>
<dbReference type="InterPro" id="IPR046338">
    <property type="entry name" value="GAIN_dom_sf"/>
</dbReference>
<accession>A0ABM0MUG5</accession>
<protein>
    <submittedName>
        <fullName evidence="6">Uncharacterized protein LOC102809551</fullName>
    </submittedName>
</protein>
<dbReference type="Pfam" id="PF01825">
    <property type="entry name" value="GPS"/>
    <property type="match status" value="1"/>
</dbReference>
<evidence type="ECO:0000256" key="3">
    <source>
        <dbReference type="ARBA" id="ARBA00022989"/>
    </source>
</evidence>
<organism evidence="5 6">
    <name type="scientific">Saccoglossus kowalevskii</name>
    <name type="common">Acorn worm</name>
    <dbReference type="NCBI Taxonomy" id="10224"/>
    <lineage>
        <taxon>Eukaryota</taxon>
        <taxon>Metazoa</taxon>
        <taxon>Hemichordata</taxon>
        <taxon>Enteropneusta</taxon>
        <taxon>Harrimaniidae</taxon>
        <taxon>Saccoglossus</taxon>
    </lineage>
</organism>